<feature type="transmembrane region" description="Helical" evidence="5">
    <location>
        <begin position="284"/>
        <end position="302"/>
    </location>
</feature>
<feature type="transmembrane region" description="Helical" evidence="5">
    <location>
        <begin position="308"/>
        <end position="329"/>
    </location>
</feature>
<dbReference type="PROSITE" id="PS50850">
    <property type="entry name" value="MFS"/>
    <property type="match status" value="1"/>
</dbReference>
<dbReference type="Gene3D" id="1.20.1250.20">
    <property type="entry name" value="MFS general substrate transporter like domains"/>
    <property type="match status" value="1"/>
</dbReference>
<keyword evidence="2 5" id="KW-0812">Transmembrane</keyword>
<feature type="transmembrane region" description="Helical" evidence="5">
    <location>
        <begin position="32"/>
        <end position="51"/>
    </location>
</feature>
<feature type="transmembrane region" description="Helical" evidence="5">
    <location>
        <begin position="63"/>
        <end position="84"/>
    </location>
</feature>
<comment type="caution">
    <text evidence="7">The sequence shown here is derived from an EMBL/GenBank/DDBJ whole genome shotgun (WGS) entry which is preliminary data.</text>
</comment>
<reference evidence="7" key="2">
    <citation type="journal article" date="2021" name="Genome Biol. Evol.">
        <title>Developing a high-quality reference genome for a parasitic bivalve with doubly uniparental inheritance (Bivalvia: Unionida).</title>
        <authorList>
            <person name="Smith C.H."/>
        </authorList>
    </citation>
    <scope>NUCLEOTIDE SEQUENCE</scope>
    <source>
        <strain evidence="7">CHS0354</strain>
        <tissue evidence="7">Mantle</tissue>
    </source>
</reference>
<dbReference type="GO" id="GO:0016020">
    <property type="term" value="C:membrane"/>
    <property type="evidence" value="ECO:0007669"/>
    <property type="project" value="UniProtKB-SubCell"/>
</dbReference>
<evidence type="ECO:0000256" key="5">
    <source>
        <dbReference type="SAM" id="Phobius"/>
    </source>
</evidence>
<evidence type="ECO:0000256" key="1">
    <source>
        <dbReference type="ARBA" id="ARBA00004141"/>
    </source>
</evidence>
<gene>
    <name evidence="7" type="ORF">CHS0354_027673</name>
</gene>
<dbReference type="InterPro" id="IPR036259">
    <property type="entry name" value="MFS_trans_sf"/>
</dbReference>
<feature type="transmembrane region" description="Helical" evidence="5">
    <location>
        <begin position="90"/>
        <end position="115"/>
    </location>
</feature>
<comment type="subcellular location">
    <subcellularLocation>
        <location evidence="1">Membrane</location>
        <topology evidence="1">Multi-pass membrane protein</topology>
    </subcellularLocation>
</comment>
<protein>
    <recommendedName>
        <fullName evidence="6">Major facilitator superfamily (MFS) profile domain-containing protein</fullName>
    </recommendedName>
</protein>
<dbReference type="InterPro" id="IPR011701">
    <property type="entry name" value="MFS"/>
</dbReference>
<feature type="transmembrane region" description="Helical" evidence="5">
    <location>
        <begin position="127"/>
        <end position="151"/>
    </location>
</feature>
<dbReference type="InterPro" id="IPR020846">
    <property type="entry name" value="MFS_dom"/>
</dbReference>
<dbReference type="GO" id="GO:0022857">
    <property type="term" value="F:transmembrane transporter activity"/>
    <property type="evidence" value="ECO:0007669"/>
    <property type="project" value="InterPro"/>
</dbReference>
<dbReference type="AlphaFoldDB" id="A0AAE0W4T0"/>
<keyword evidence="4 5" id="KW-0472">Membrane</keyword>
<dbReference type="SUPFAM" id="SSF103473">
    <property type="entry name" value="MFS general substrate transporter"/>
    <property type="match status" value="1"/>
</dbReference>
<name>A0AAE0W4T0_9BIVA</name>
<evidence type="ECO:0000256" key="2">
    <source>
        <dbReference type="ARBA" id="ARBA00022692"/>
    </source>
</evidence>
<keyword evidence="3 5" id="KW-1133">Transmembrane helix</keyword>
<keyword evidence="8" id="KW-1185">Reference proteome</keyword>
<evidence type="ECO:0000256" key="3">
    <source>
        <dbReference type="ARBA" id="ARBA00022989"/>
    </source>
</evidence>
<dbReference type="PANTHER" id="PTHR23507:SF1">
    <property type="entry name" value="FI18259P1-RELATED"/>
    <property type="match status" value="1"/>
</dbReference>
<sequence length="417" mass="45721">MEEFLNFSACEVNSSHPLYKKYNQIQKESSLWVLYYSLANGGPGIFANILVGSYSDRLGRRFILTLSIFGNIVKIGISTCIVHLDASLIYITLGYLIDGMTGYTMNLYAGVFAYVSDISPYGTQRTIGIVMSEITLAVAYTIASFSSGYFIPSLGYMYSMLFSAGCSILALMQILLCLPETIPSHGARQRLSFLNTISNAVKFYVSREYIGVRWKYILLTFSLSFFWIGNLGRAGIEPLYQLGLPVCWDSKSVGNFGALRVGVQALASFFATITARRFCTEDSLVILGVVSNLGSYVLEALAQTDAQLYAVTAVGCFSFIVSGMIRSLLSHLTPPERQGALFAGIAAMETICSLISNLSGNAIYAATVSFMSGFVFLVCAGQILISLVFVVMYKACKKCCERQKTWHHDDANVRTST</sequence>
<feature type="transmembrane region" description="Helical" evidence="5">
    <location>
        <begin position="157"/>
        <end position="178"/>
    </location>
</feature>
<feature type="transmembrane region" description="Helical" evidence="5">
    <location>
        <begin position="216"/>
        <end position="236"/>
    </location>
</feature>
<evidence type="ECO:0000259" key="6">
    <source>
        <dbReference type="PROSITE" id="PS50850"/>
    </source>
</evidence>
<proteinExistence type="predicted"/>
<feature type="transmembrane region" description="Helical" evidence="5">
    <location>
        <begin position="341"/>
        <end position="364"/>
    </location>
</feature>
<organism evidence="7 8">
    <name type="scientific">Potamilus streckersoni</name>
    <dbReference type="NCBI Taxonomy" id="2493646"/>
    <lineage>
        <taxon>Eukaryota</taxon>
        <taxon>Metazoa</taxon>
        <taxon>Spiralia</taxon>
        <taxon>Lophotrochozoa</taxon>
        <taxon>Mollusca</taxon>
        <taxon>Bivalvia</taxon>
        <taxon>Autobranchia</taxon>
        <taxon>Heteroconchia</taxon>
        <taxon>Palaeoheterodonta</taxon>
        <taxon>Unionida</taxon>
        <taxon>Unionoidea</taxon>
        <taxon>Unionidae</taxon>
        <taxon>Ambleminae</taxon>
        <taxon>Lampsilini</taxon>
        <taxon>Potamilus</taxon>
    </lineage>
</organism>
<reference evidence="7" key="1">
    <citation type="journal article" date="2021" name="Genome Biol. Evol.">
        <title>A High-Quality Reference Genome for a Parasitic Bivalve with Doubly Uniparental Inheritance (Bivalvia: Unionida).</title>
        <authorList>
            <person name="Smith C.H."/>
        </authorList>
    </citation>
    <scope>NUCLEOTIDE SEQUENCE</scope>
    <source>
        <strain evidence="7">CHS0354</strain>
    </source>
</reference>
<dbReference type="PANTHER" id="PTHR23507">
    <property type="entry name" value="ZGC:174356"/>
    <property type="match status" value="1"/>
</dbReference>
<feature type="transmembrane region" description="Helical" evidence="5">
    <location>
        <begin position="370"/>
        <end position="393"/>
    </location>
</feature>
<dbReference type="Pfam" id="PF07690">
    <property type="entry name" value="MFS_1"/>
    <property type="match status" value="1"/>
</dbReference>
<accession>A0AAE0W4T0</accession>
<evidence type="ECO:0000313" key="7">
    <source>
        <dbReference type="EMBL" id="KAK3601531.1"/>
    </source>
</evidence>
<evidence type="ECO:0000256" key="4">
    <source>
        <dbReference type="ARBA" id="ARBA00023136"/>
    </source>
</evidence>
<reference evidence="7" key="3">
    <citation type="submission" date="2023-05" db="EMBL/GenBank/DDBJ databases">
        <authorList>
            <person name="Smith C.H."/>
        </authorList>
    </citation>
    <scope>NUCLEOTIDE SEQUENCE</scope>
    <source>
        <strain evidence="7">CHS0354</strain>
        <tissue evidence="7">Mantle</tissue>
    </source>
</reference>
<dbReference type="EMBL" id="JAEAOA010001671">
    <property type="protein sequence ID" value="KAK3601531.1"/>
    <property type="molecule type" value="Genomic_DNA"/>
</dbReference>
<feature type="transmembrane region" description="Helical" evidence="5">
    <location>
        <begin position="256"/>
        <end position="275"/>
    </location>
</feature>
<evidence type="ECO:0000313" key="8">
    <source>
        <dbReference type="Proteomes" id="UP001195483"/>
    </source>
</evidence>
<feature type="domain" description="Major facilitator superfamily (MFS) profile" evidence="6">
    <location>
        <begin position="1"/>
        <end position="398"/>
    </location>
</feature>
<dbReference type="Proteomes" id="UP001195483">
    <property type="component" value="Unassembled WGS sequence"/>
</dbReference>